<feature type="transmembrane region" description="Helical" evidence="3">
    <location>
        <begin position="409"/>
        <end position="433"/>
    </location>
</feature>
<dbReference type="Gene3D" id="3.30.530.20">
    <property type="match status" value="1"/>
</dbReference>
<dbReference type="InterPro" id="IPR001611">
    <property type="entry name" value="Leu-rich_rpt"/>
</dbReference>
<feature type="domain" description="Tyrosine-protein kinase ephrin type A/B receptor-like" evidence="5">
    <location>
        <begin position="1575"/>
        <end position="1617"/>
    </location>
</feature>
<keyword evidence="4" id="KW-0732">Signal</keyword>
<keyword evidence="2" id="KW-0677">Repeat</keyword>
<keyword evidence="7" id="KW-1185">Reference proteome</keyword>
<feature type="signal peptide" evidence="4">
    <location>
        <begin position="1"/>
        <end position="28"/>
    </location>
</feature>
<dbReference type="InterPro" id="IPR003591">
    <property type="entry name" value="Leu-rich_rpt_typical-subtyp"/>
</dbReference>
<dbReference type="InterPro" id="IPR023393">
    <property type="entry name" value="START-like_dom_sf"/>
</dbReference>
<evidence type="ECO:0000313" key="6">
    <source>
        <dbReference type="EMBL" id="GMI19176.1"/>
    </source>
</evidence>
<proteinExistence type="predicted"/>
<dbReference type="SUPFAM" id="SSF55961">
    <property type="entry name" value="Bet v1-like"/>
    <property type="match status" value="1"/>
</dbReference>
<organism evidence="6 7">
    <name type="scientific">Tetraparma gracilis</name>
    <dbReference type="NCBI Taxonomy" id="2962635"/>
    <lineage>
        <taxon>Eukaryota</taxon>
        <taxon>Sar</taxon>
        <taxon>Stramenopiles</taxon>
        <taxon>Ochrophyta</taxon>
        <taxon>Bolidophyceae</taxon>
        <taxon>Parmales</taxon>
        <taxon>Triparmaceae</taxon>
        <taxon>Tetraparma</taxon>
    </lineage>
</organism>
<evidence type="ECO:0000256" key="1">
    <source>
        <dbReference type="ARBA" id="ARBA00022614"/>
    </source>
</evidence>
<dbReference type="Pfam" id="PF07699">
    <property type="entry name" value="Ephrin_rec_like"/>
    <property type="match status" value="1"/>
</dbReference>
<feature type="transmembrane region" description="Helical" evidence="3">
    <location>
        <begin position="439"/>
        <end position="460"/>
    </location>
</feature>
<dbReference type="SMART" id="SM00369">
    <property type="entry name" value="LRR_TYP"/>
    <property type="match status" value="3"/>
</dbReference>
<feature type="transmembrane region" description="Helical" evidence="3">
    <location>
        <begin position="543"/>
        <end position="561"/>
    </location>
</feature>
<keyword evidence="3" id="KW-1133">Transmembrane helix</keyword>
<protein>
    <recommendedName>
        <fullName evidence="5">Tyrosine-protein kinase ephrin type A/B receptor-like domain-containing protein</fullName>
    </recommendedName>
</protein>
<keyword evidence="3" id="KW-0812">Transmembrane</keyword>
<feature type="transmembrane region" description="Helical" evidence="3">
    <location>
        <begin position="504"/>
        <end position="523"/>
    </location>
</feature>
<keyword evidence="3" id="KW-0472">Membrane</keyword>
<name>A0ABQ6M472_9STRA</name>
<dbReference type="PROSITE" id="PS51450">
    <property type="entry name" value="LRR"/>
    <property type="match status" value="1"/>
</dbReference>
<evidence type="ECO:0000256" key="2">
    <source>
        <dbReference type="ARBA" id="ARBA00022737"/>
    </source>
</evidence>
<dbReference type="CDD" id="cd00185">
    <property type="entry name" value="TNFRSF"/>
    <property type="match status" value="1"/>
</dbReference>
<dbReference type="PANTHER" id="PTHR24366">
    <property type="entry name" value="IG(IMMUNOGLOBULIN) AND LRR(LEUCINE RICH REPEAT) DOMAINS"/>
    <property type="match status" value="1"/>
</dbReference>
<dbReference type="Gene3D" id="2.10.50.10">
    <property type="entry name" value="Tumor Necrosis Factor Receptor, subunit A, domain 2"/>
    <property type="match status" value="1"/>
</dbReference>
<evidence type="ECO:0000259" key="5">
    <source>
        <dbReference type="Pfam" id="PF07699"/>
    </source>
</evidence>
<dbReference type="PANTHER" id="PTHR24366:SF96">
    <property type="entry name" value="LEUCINE RICH REPEAT CONTAINING 53"/>
    <property type="match status" value="1"/>
</dbReference>
<dbReference type="PROSITE" id="PS51257">
    <property type="entry name" value="PROKAR_LIPOPROTEIN"/>
    <property type="match status" value="1"/>
</dbReference>
<gene>
    <name evidence="6" type="ORF">TeGR_g2222</name>
</gene>
<dbReference type="InterPro" id="IPR011641">
    <property type="entry name" value="Tyr-kin_ephrin_A/B_rcpt-like"/>
</dbReference>
<dbReference type="SUPFAM" id="SSF52058">
    <property type="entry name" value="L domain-like"/>
    <property type="match status" value="2"/>
</dbReference>
<evidence type="ECO:0000256" key="3">
    <source>
        <dbReference type="SAM" id="Phobius"/>
    </source>
</evidence>
<dbReference type="InterPro" id="IPR032675">
    <property type="entry name" value="LRR_dom_sf"/>
</dbReference>
<evidence type="ECO:0000256" key="4">
    <source>
        <dbReference type="SAM" id="SignalP"/>
    </source>
</evidence>
<evidence type="ECO:0000313" key="7">
    <source>
        <dbReference type="Proteomes" id="UP001165060"/>
    </source>
</evidence>
<dbReference type="SMART" id="SM01411">
    <property type="entry name" value="Ephrin_rec_like"/>
    <property type="match status" value="1"/>
</dbReference>
<reference evidence="6 7" key="1">
    <citation type="journal article" date="2023" name="Commun. Biol.">
        <title>Genome analysis of Parmales, the sister group of diatoms, reveals the evolutionary specialization of diatoms from phago-mixotrophs to photoautotrophs.</title>
        <authorList>
            <person name="Ban H."/>
            <person name="Sato S."/>
            <person name="Yoshikawa S."/>
            <person name="Yamada K."/>
            <person name="Nakamura Y."/>
            <person name="Ichinomiya M."/>
            <person name="Sato N."/>
            <person name="Blanc-Mathieu R."/>
            <person name="Endo H."/>
            <person name="Kuwata A."/>
            <person name="Ogata H."/>
        </authorList>
    </citation>
    <scope>NUCLEOTIDE SEQUENCE [LARGE SCALE GENOMIC DNA]</scope>
</reference>
<dbReference type="EMBL" id="BRYB01001144">
    <property type="protein sequence ID" value="GMI19176.1"/>
    <property type="molecule type" value="Genomic_DNA"/>
</dbReference>
<dbReference type="Proteomes" id="UP001165060">
    <property type="component" value="Unassembled WGS sequence"/>
</dbReference>
<keyword evidence="1" id="KW-0433">Leucine-rich repeat</keyword>
<accession>A0ABQ6M472</accession>
<sequence>MTVSGHRARLAATACLCLAASIACHVLAGKGEIYLEKSSASLFFVFGVVLDLCLKDRGERNVMIITIPIITFLFHHVYTMDNPAPANTSSIDVTTLPLPPDPTLPPPSCQWSNGNGVEAMLLPTNSTYPDSTLLPNSFLRSSVCLDDFTEADLGKIEGAIDALDMIALAAGVGDDEWQKDECKAYLKRAARLATTPYCSPSSCAPLGFCDSDCLAGREFCGRLADYEGVIDKVLPGGQFNAVLMGMVGADVLPCTVELLQHVSGGGGDSKICNSSSSAFSNMAFGSTPYVDCLPLSVDDPNSFFRDPSSPSGSCTLSTWDEHDADVAAVEAHNAELLLNAMLAVEEPLATHPWWRGVLLPALPLVQALLIFLGRACSSSSKEKLGGRVLDGIQKRSSQVFAQDLRFRDFFGISGVFVAVALTAQVVLAVYLGFRAEDSSIPAVQVVCLHGIAVYAASHLFNSAVYWRTLVEGLFDVQEGTVDPLAALDKIPAAKRLMKWYNDNFAIHTGAKYSLLLVIGAEVFELMVQASNANSMAGYLDWPALSFYGTLISTNCILFGICMLSDERFVSQSVIITVDVIMDACYIMFNIFYVSNPASYWAIIVPLFLSVDMLNDSMTLHAHESVKHALFKRNDKMKKEESKANGTFEHDAIVELAKRFNAGAENNRREIRPPSGFDEFAPRLFAEDSGDVAADTLMMEFVLPGVTPGQAFTFDERYTPEEKGTGTHKVLQVFTKSHRVSHGKPADNAANYLVSPRDFVGDTVWKKLKLNDSSDMFLSVNQPCERPEAPPGKRAIRAETYYGVKYEATADGTKIMELISLDPGGLLPTAMINFAIQGQMKAVLQSYKAYFVDRKAPDGSDNGGVWPDDENLYNFKFEGEAMEPRHGGSVKIREALDTEGKADDERVWRIASQKSTLLAASRKRDVLLKNPMKKLRRFLGCFFLLVGVGLVTYVSTKGGRQEKACEEEFGACLWGRMEPKLYFKNGLLAGSTCGFGVDKNQKEDGWELDVSGCELEELGGWMDAFADLEVLDLSDNELVELPGWLGEERMGKLRELRASNNKFRNFTFVDWRESVGGVNSTALEVVDLRDNEIADLPYETMDVEGEGLQLLFDGNPCAEEVDWVGLGQDRLPARMGAGYDNGNFSSSLRVLKMAHNELDQSMFEELAAASFVNITDLDVSWNALGGIGEEVRLQKKLRRLDVSGNSRVGARDLVAAPPDLEMLNASFCGVDDITGEQAVELQDRKMVLHGNPVTKITWAYHNQLTKIPAWLRMLEKVTHADLGYCDVKEITGGVLPASLEDLNIKNQLAGLRLHPGSFEGLSKLRWLEISTSKLTEDDMHPGLFGDAKLDYLEIMGNPDVLNFDAAALFPGSSGQQLEQLMLQNCGLTGIGGESGTNFHGLLALEILRLKENNFGDGIVEDAFNGLTKRVPLKWAGDQHTFNTFSSGLENLESLTLAGNNDLAALPQGIFAELCSMNHLTFRNVESAAFDNDTFAGFPLCEMIKYNDDAKAVCEAQQHVFMEDSCSDLACQAGECSMCSLESSCGSYAWCSWLVDDDGVLGSCSNPTCEEGKEPNIEEGRCDPCEAGKYSTIASNEACSACASGTYSEVVGSVTANDCVDCEAGKVGGVETNTCVPCVPGTVIGCSASDPHGWPDLDHGLVCGECTVLVDNFSASYGSCDGYCTSMGMQCIVCVWGSNN</sequence>
<feature type="transmembrane region" description="Helical" evidence="3">
    <location>
        <begin position="353"/>
        <end position="373"/>
    </location>
</feature>
<comment type="caution">
    <text evidence="6">The sequence shown here is derived from an EMBL/GenBank/DDBJ whole genome shotgun (WGS) entry which is preliminary data.</text>
</comment>
<feature type="chain" id="PRO_5045512894" description="Tyrosine-protein kinase ephrin type A/B receptor-like domain-containing protein" evidence="4">
    <location>
        <begin position="29"/>
        <end position="1698"/>
    </location>
</feature>
<dbReference type="Gene3D" id="3.80.10.10">
    <property type="entry name" value="Ribonuclease Inhibitor"/>
    <property type="match status" value="3"/>
</dbReference>